<keyword evidence="1" id="KW-1133">Transmembrane helix</keyword>
<proteinExistence type="predicted"/>
<keyword evidence="1" id="KW-0472">Membrane</keyword>
<organism evidence="2 3">
    <name type="scientific">Sinomicrobium oceani</name>
    <dbReference type="NCBI Taxonomy" id="1150368"/>
    <lineage>
        <taxon>Bacteria</taxon>
        <taxon>Pseudomonadati</taxon>
        <taxon>Bacteroidota</taxon>
        <taxon>Flavobacteriia</taxon>
        <taxon>Flavobacteriales</taxon>
        <taxon>Flavobacteriaceae</taxon>
        <taxon>Sinomicrobium</taxon>
    </lineage>
</organism>
<keyword evidence="3" id="KW-1185">Reference proteome</keyword>
<evidence type="ECO:0008006" key="4">
    <source>
        <dbReference type="Google" id="ProtNLM"/>
    </source>
</evidence>
<dbReference type="Proteomes" id="UP000182248">
    <property type="component" value="Unassembled WGS sequence"/>
</dbReference>
<protein>
    <recommendedName>
        <fullName evidence="4">Lipoprotein</fullName>
    </recommendedName>
</protein>
<evidence type="ECO:0000313" key="3">
    <source>
        <dbReference type="Proteomes" id="UP000182248"/>
    </source>
</evidence>
<name>A0A1K1QKM8_9FLAO</name>
<reference evidence="2 3" key="1">
    <citation type="submission" date="2016-11" db="EMBL/GenBank/DDBJ databases">
        <authorList>
            <person name="Jaros S."/>
            <person name="Januszkiewicz K."/>
            <person name="Wedrychowicz H."/>
        </authorList>
    </citation>
    <scope>NUCLEOTIDE SEQUENCE [LARGE SCALE GENOMIC DNA]</scope>
    <source>
        <strain evidence="2 3">CGMCC 1.12145</strain>
    </source>
</reference>
<keyword evidence="1" id="KW-0812">Transmembrane</keyword>
<accession>A0A1K1QKM8</accession>
<dbReference type="PROSITE" id="PS51257">
    <property type="entry name" value="PROKAR_LIPOPROTEIN"/>
    <property type="match status" value="1"/>
</dbReference>
<feature type="transmembrane region" description="Helical" evidence="1">
    <location>
        <begin position="85"/>
        <end position="104"/>
    </location>
</feature>
<evidence type="ECO:0000256" key="1">
    <source>
        <dbReference type="SAM" id="Phobius"/>
    </source>
</evidence>
<evidence type="ECO:0000313" key="2">
    <source>
        <dbReference type="EMBL" id="SFW60511.1"/>
    </source>
</evidence>
<dbReference type="OrthoDB" id="1364664at2"/>
<sequence>MKARQQQDKLNMRQFFFIAVALCCVVFSSCTVKSGIKNVLGYGHTTEKVNIPERPNKVFTGGFTEACSHQAVPDYSVTGQEQSGLSLHAAAVFVCCALLTFLFGENLFGTLQVHPGYSTHRIAGATPIFIRHRKLII</sequence>
<dbReference type="RefSeq" id="WP_072317856.1">
    <property type="nucleotide sequence ID" value="NZ_FPJE01000014.1"/>
</dbReference>
<gene>
    <name evidence="2" type="ORF">SAMN02927921_02637</name>
</gene>
<dbReference type="AlphaFoldDB" id="A0A1K1QKM8"/>
<dbReference type="STRING" id="1150368.SAMN02927921_02637"/>
<dbReference type="EMBL" id="FPJE01000014">
    <property type="protein sequence ID" value="SFW60511.1"/>
    <property type="molecule type" value="Genomic_DNA"/>
</dbReference>